<dbReference type="Proteomes" id="UP000281553">
    <property type="component" value="Unassembled WGS sequence"/>
</dbReference>
<accession>A0A3P6RKX1</accession>
<dbReference type="AlphaFoldDB" id="A0A3P6RKX1"/>
<dbReference type="EMBL" id="UYRU01008628">
    <property type="protein sequence ID" value="VDK42678.1"/>
    <property type="molecule type" value="Genomic_DNA"/>
</dbReference>
<protein>
    <submittedName>
        <fullName evidence="1">Uncharacterized protein</fullName>
    </submittedName>
</protein>
<reference evidence="1 2" key="1">
    <citation type="submission" date="2018-11" db="EMBL/GenBank/DDBJ databases">
        <authorList>
            <consortium name="Pathogen Informatics"/>
        </authorList>
    </citation>
    <scope>NUCLEOTIDE SEQUENCE [LARGE SCALE GENOMIC DNA]</scope>
</reference>
<gene>
    <name evidence="1" type="ORF">DILT_LOCUS1339</name>
</gene>
<organism evidence="1 2">
    <name type="scientific">Dibothriocephalus latus</name>
    <name type="common">Fish tapeworm</name>
    <name type="synonym">Diphyllobothrium latum</name>
    <dbReference type="NCBI Taxonomy" id="60516"/>
    <lineage>
        <taxon>Eukaryota</taxon>
        <taxon>Metazoa</taxon>
        <taxon>Spiralia</taxon>
        <taxon>Lophotrochozoa</taxon>
        <taxon>Platyhelminthes</taxon>
        <taxon>Cestoda</taxon>
        <taxon>Eucestoda</taxon>
        <taxon>Diphyllobothriidea</taxon>
        <taxon>Diphyllobothriidae</taxon>
        <taxon>Dibothriocephalus</taxon>
    </lineage>
</organism>
<keyword evidence="2" id="KW-1185">Reference proteome</keyword>
<name>A0A3P6RKX1_DIBLA</name>
<evidence type="ECO:0000313" key="1">
    <source>
        <dbReference type="EMBL" id="VDK42678.1"/>
    </source>
</evidence>
<evidence type="ECO:0000313" key="2">
    <source>
        <dbReference type="Proteomes" id="UP000281553"/>
    </source>
</evidence>
<sequence length="108" mass="12176">MGPTTFQGYVDLVRTMSIGCGLSTIDQWRARSMLRLFAADVVVDLPLDVLWTDRLLVFAQSVLGLADAFDWLYQTLFAKPFIPYQSLPPIPTTHLYEKANIIHGLFVS</sequence>
<proteinExistence type="predicted"/>